<evidence type="ECO:0000313" key="2">
    <source>
        <dbReference type="EMBL" id="ETN83281.1"/>
    </source>
</evidence>
<dbReference type="EMBL" id="KI658246">
    <property type="protein sequence ID" value="ETN83281.1"/>
    <property type="molecule type" value="Genomic_DNA"/>
</dbReference>
<reference evidence="3" key="1">
    <citation type="journal article" date="2014" name="Nat. Genet.">
        <title>Genome of the human hookworm Necator americanus.</title>
        <authorList>
            <person name="Tang Y.T."/>
            <person name="Gao X."/>
            <person name="Rosa B.A."/>
            <person name="Abubucker S."/>
            <person name="Hallsworth-Pepin K."/>
            <person name="Martin J."/>
            <person name="Tyagi R."/>
            <person name="Heizer E."/>
            <person name="Zhang X."/>
            <person name="Bhonagiri-Palsikar V."/>
            <person name="Minx P."/>
            <person name="Warren W.C."/>
            <person name="Wang Q."/>
            <person name="Zhan B."/>
            <person name="Hotez P.J."/>
            <person name="Sternberg P.W."/>
            <person name="Dougall A."/>
            <person name="Gaze S.T."/>
            <person name="Mulvenna J."/>
            <person name="Sotillo J."/>
            <person name="Ranganathan S."/>
            <person name="Rabelo E.M."/>
            <person name="Wilson R.K."/>
            <person name="Felgner P.L."/>
            <person name="Bethony J."/>
            <person name="Hawdon J.M."/>
            <person name="Gasser R.B."/>
            <person name="Loukas A."/>
            <person name="Mitreva M."/>
        </authorList>
    </citation>
    <scope>NUCLEOTIDE SEQUENCE [LARGE SCALE GENOMIC DNA]</scope>
</reference>
<dbReference type="KEGG" id="nai:NECAME_17525"/>
<keyword evidence="1" id="KW-0732">Signal</keyword>
<dbReference type="Proteomes" id="UP000053676">
    <property type="component" value="Unassembled WGS sequence"/>
</dbReference>
<accession>W2TQA4</accession>
<feature type="signal peptide" evidence="1">
    <location>
        <begin position="1"/>
        <end position="26"/>
    </location>
</feature>
<gene>
    <name evidence="2" type="ORF">NECAME_17525</name>
</gene>
<evidence type="ECO:0008006" key="4">
    <source>
        <dbReference type="Google" id="ProtNLM"/>
    </source>
</evidence>
<sequence length="134" mass="15012">MPKWRACRGLISRLLLIGLCTFSVNAARAKHDNCKSEKLRELVLETVGTYPHQYSYQANCVSIDLLDILVDILVQYICSAAKCNYSAHSTGLDVRADATRMFVYGVQGPRRHNVYYRFVVDMVECSGGIFGTIA</sequence>
<dbReference type="AlphaFoldDB" id="W2TQA4"/>
<organism evidence="2 3">
    <name type="scientific">Necator americanus</name>
    <name type="common">Human hookworm</name>
    <dbReference type="NCBI Taxonomy" id="51031"/>
    <lineage>
        <taxon>Eukaryota</taxon>
        <taxon>Metazoa</taxon>
        <taxon>Ecdysozoa</taxon>
        <taxon>Nematoda</taxon>
        <taxon>Chromadorea</taxon>
        <taxon>Rhabditida</taxon>
        <taxon>Rhabditina</taxon>
        <taxon>Rhabditomorpha</taxon>
        <taxon>Strongyloidea</taxon>
        <taxon>Ancylostomatidae</taxon>
        <taxon>Bunostominae</taxon>
        <taxon>Necator</taxon>
    </lineage>
</organism>
<feature type="chain" id="PRO_5004825320" description="ZP domain-containing protein" evidence="1">
    <location>
        <begin position="27"/>
        <end position="134"/>
    </location>
</feature>
<protein>
    <recommendedName>
        <fullName evidence="4">ZP domain-containing protein</fullName>
    </recommendedName>
</protein>
<dbReference type="OrthoDB" id="5866215at2759"/>
<proteinExistence type="predicted"/>
<name>W2TQA4_NECAM</name>
<evidence type="ECO:0000313" key="3">
    <source>
        <dbReference type="Proteomes" id="UP000053676"/>
    </source>
</evidence>
<evidence type="ECO:0000256" key="1">
    <source>
        <dbReference type="SAM" id="SignalP"/>
    </source>
</evidence>
<keyword evidence="3" id="KW-1185">Reference proteome</keyword>